<dbReference type="AlphaFoldDB" id="A0A061GFJ4"/>
<dbReference type="EMBL" id="CM001884">
    <property type="protein sequence ID" value="EOY27937.1"/>
    <property type="molecule type" value="Genomic_DNA"/>
</dbReference>
<organism evidence="1 2">
    <name type="scientific">Theobroma cacao</name>
    <name type="common">Cacao</name>
    <name type="synonym">Cocoa</name>
    <dbReference type="NCBI Taxonomy" id="3641"/>
    <lineage>
        <taxon>Eukaryota</taxon>
        <taxon>Viridiplantae</taxon>
        <taxon>Streptophyta</taxon>
        <taxon>Embryophyta</taxon>
        <taxon>Tracheophyta</taxon>
        <taxon>Spermatophyta</taxon>
        <taxon>Magnoliopsida</taxon>
        <taxon>eudicotyledons</taxon>
        <taxon>Gunneridae</taxon>
        <taxon>Pentapetalae</taxon>
        <taxon>rosids</taxon>
        <taxon>malvids</taxon>
        <taxon>Malvales</taxon>
        <taxon>Malvaceae</taxon>
        <taxon>Byttnerioideae</taxon>
        <taxon>Theobroma</taxon>
    </lineage>
</organism>
<sequence length="144" mass="16034">MMLVNESNWPVWEASLYPTDTLLLGQVMRENQRLTSRITSVNASQGLFYLSLNSLGMVAYLMGDKPTQCLTVGPAAEAVALSTPKQVRHLKFVQFIVGGIGFYFQTKGKMNKTALNVSSSATIQFLRLDIDGGLRIYGWNPRDR</sequence>
<proteinExistence type="predicted"/>
<accession>A0A061GFJ4</accession>
<name>A0A061GFJ4_THECC</name>
<dbReference type="Proteomes" id="UP000026915">
    <property type="component" value="Chromosome 6"/>
</dbReference>
<dbReference type="Gramene" id="EOY27937">
    <property type="protein sequence ID" value="EOY27937"/>
    <property type="gene ID" value="TCM_029647"/>
</dbReference>
<evidence type="ECO:0000313" key="2">
    <source>
        <dbReference type="Proteomes" id="UP000026915"/>
    </source>
</evidence>
<reference evidence="1 2" key="1">
    <citation type="journal article" date="2013" name="Genome Biol.">
        <title>The genome sequence of the most widely cultivated cacao type and its use to identify candidate genes regulating pod color.</title>
        <authorList>
            <person name="Motamayor J.C."/>
            <person name="Mockaitis K."/>
            <person name="Schmutz J."/>
            <person name="Haiminen N."/>
            <person name="Iii D.L."/>
            <person name="Cornejo O."/>
            <person name="Findley S.D."/>
            <person name="Zheng P."/>
            <person name="Utro F."/>
            <person name="Royaert S."/>
            <person name="Saski C."/>
            <person name="Jenkins J."/>
            <person name="Podicheti R."/>
            <person name="Zhao M."/>
            <person name="Scheffler B.E."/>
            <person name="Stack J.C."/>
            <person name="Feltus F.A."/>
            <person name="Mustiga G.M."/>
            <person name="Amores F."/>
            <person name="Phillips W."/>
            <person name="Marelli J.P."/>
            <person name="May G.D."/>
            <person name="Shapiro H."/>
            <person name="Ma J."/>
            <person name="Bustamante C.D."/>
            <person name="Schnell R.J."/>
            <person name="Main D."/>
            <person name="Gilbert D."/>
            <person name="Parida L."/>
            <person name="Kuhn D.N."/>
        </authorList>
    </citation>
    <scope>NUCLEOTIDE SEQUENCE [LARGE SCALE GENOMIC DNA]</scope>
    <source>
        <strain evidence="2">cv. Matina 1-6</strain>
    </source>
</reference>
<dbReference type="InParanoid" id="A0A061GFJ4"/>
<dbReference type="HOGENOM" id="CLU_1799976_0_0_1"/>
<evidence type="ECO:0000313" key="1">
    <source>
        <dbReference type="EMBL" id="EOY27937.1"/>
    </source>
</evidence>
<protein>
    <submittedName>
        <fullName evidence="1">Uncharacterized protein</fullName>
    </submittedName>
</protein>
<keyword evidence="2" id="KW-1185">Reference proteome</keyword>
<dbReference type="STRING" id="3641.A0A061GFJ4"/>
<gene>
    <name evidence="1" type="ORF">TCM_029647</name>
</gene>
<dbReference type="OMA" id="WPVWEAS"/>